<keyword evidence="5" id="KW-0328">Glycosyltransferase</keyword>
<dbReference type="Pfam" id="PF02358">
    <property type="entry name" value="Trehalose_PPase"/>
    <property type="match status" value="1"/>
</dbReference>
<dbReference type="InterPro" id="IPR006379">
    <property type="entry name" value="HAD-SF_hydro_IIB"/>
</dbReference>
<dbReference type="Gene3D" id="3.40.50.1000">
    <property type="entry name" value="HAD superfamily/HAD-like"/>
    <property type="match status" value="1"/>
</dbReference>
<keyword evidence="10" id="KW-1185">Reference proteome</keyword>
<dbReference type="AlphaFoldDB" id="A0A4R3KY53"/>
<proteinExistence type="inferred from homology"/>
<dbReference type="InterPro" id="IPR003337">
    <property type="entry name" value="Trehalose_PPase"/>
</dbReference>
<dbReference type="Pfam" id="PF00982">
    <property type="entry name" value="Glyco_transf_20"/>
    <property type="match status" value="1"/>
</dbReference>
<sequence>MSKTIIVSNRLPVKIQVKNGETVYKPSEGGLATGLSSVYKGEGNVWIGWPGKIVKEEKAQEKVKADLKDLNLYPVFLTREEIDDYYEGFSNEILWPICHYVPSYAKFNHRYWEAYKKVNRKFADGVLKLAEKGDTVWINDYQLMLVPFLLREKLPDISVGYFQHIPFPSYEIFRQIPWRESLLEGILGADLIGFHTYDDIRHFISSVTRIMGVNSTANHLIVHNRPVIVDAFPMGIDYEKFVEISSLPRTRSNIKKIKQSAREAKIILSIDRLDYSKGILQRLQAFELFLKNHREYKEKVSLLMVVVPSRDEVPQYRELKEEIDRVVSDINARNQTLSWQPVFYFYRSFPVEMLSALYQMADVCLVTPKRDGMNLVSKEYVASRVDEKGVLILSEMAGASKELSEALIINPNDVPGLSNTLLEALAMSRNEQQERMIAMRKTVEKFNIHHWVKLFMQRLNEVKSMQRSLATKQLSTNTVESIIKKYKAAQKRIIFLDYDGTLVGFDVNPLMARPDKELFDLLSQLLEDERNRLILISGRKYETLDEWFSHLPLDMIAEHGAWTKKYEQPWRRYHGLNDAWKKEIMPVMENYTDRTPGAFIEEKSFSLSWHYRKVENGLGEQRAMELEDNLKFFAEDRELQILQGEKVIEVKSNLINKGKAAAFWLEEDDYDFTMALGDDYTDEYTFRVLPDDAVSVKVGNKMSAAKYSVPTYKDARKMLFRLCSK</sequence>
<evidence type="ECO:0000256" key="1">
    <source>
        <dbReference type="ARBA" id="ARBA00005199"/>
    </source>
</evidence>
<dbReference type="InterPro" id="IPR012766">
    <property type="entry name" value="Trehalose_OtsA"/>
</dbReference>
<dbReference type="SUPFAM" id="SSF53756">
    <property type="entry name" value="UDP-Glycosyltransferase/glycogen phosphorylase"/>
    <property type="match status" value="1"/>
</dbReference>
<evidence type="ECO:0000256" key="8">
    <source>
        <dbReference type="NCBIfam" id="TIGR02400"/>
    </source>
</evidence>
<dbReference type="RefSeq" id="WP_132127420.1">
    <property type="nucleotide sequence ID" value="NZ_CP042432.1"/>
</dbReference>
<dbReference type="CDD" id="cd03788">
    <property type="entry name" value="GT20_TPS"/>
    <property type="match status" value="1"/>
</dbReference>
<dbReference type="InterPro" id="IPR036412">
    <property type="entry name" value="HAD-like_sf"/>
</dbReference>
<dbReference type="EC" id="2.4.1.15" evidence="8"/>
<evidence type="ECO:0000256" key="2">
    <source>
        <dbReference type="ARBA" id="ARBA00006330"/>
    </source>
</evidence>
<dbReference type="PANTHER" id="PTHR10788">
    <property type="entry name" value="TREHALOSE-6-PHOSPHATE SYNTHASE"/>
    <property type="match status" value="1"/>
</dbReference>
<evidence type="ECO:0000256" key="3">
    <source>
        <dbReference type="ARBA" id="ARBA00008799"/>
    </source>
</evidence>
<accession>A0A4R3KY53</accession>
<dbReference type="GO" id="GO:0003825">
    <property type="term" value="F:alpha,alpha-trehalose-phosphate synthase (UDP-forming) activity"/>
    <property type="evidence" value="ECO:0007669"/>
    <property type="project" value="UniProtKB-UniRule"/>
</dbReference>
<evidence type="ECO:0000256" key="5">
    <source>
        <dbReference type="ARBA" id="ARBA00022676"/>
    </source>
</evidence>
<dbReference type="EMBL" id="SMAD01000001">
    <property type="protein sequence ID" value="TCS89946.1"/>
    <property type="molecule type" value="Genomic_DNA"/>
</dbReference>
<dbReference type="UniPathway" id="UPA00299"/>
<dbReference type="Gene3D" id="3.40.50.2000">
    <property type="entry name" value="Glycogen Phosphorylase B"/>
    <property type="match status" value="2"/>
</dbReference>
<keyword evidence="6" id="KW-0808">Transferase</keyword>
<dbReference type="GO" id="GO:0005992">
    <property type="term" value="P:trehalose biosynthetic process"/>
    <property type="evidence" value="ECO:0007669"/>
    <property type="project" value="UniProtKB-UniRule"/>
</dbReference>
<reference evidence="9 10" key="1">
    <citation type="submission" date="2019-03" db="EMBL/GenBank/DDBJ databases">
        <title>Genomic Encyclopedia of Type Strains, Phase IV (KMG-IV): sequencing the most valuable type-strain genomes for metagenomic binning, comparative biology and taxonomic classification.</title>
        <authorList>
            <person name="Goeker M."/>
        </authorList>
    </citation>
    <scope>NUCLEOTIDE SEQUENCE [LARGE SCALE GENOMIC DNA]</scope>
    <source>
        <strain evidence="9 10">DSM 21100</strain>
    </source>
</reference>
<comment type="pathway">
    <text evidence="1">Glycan biosynthesis; trehalose biosynthesis.</text>
</comment>
<dbReference type="InterPro" id="IPR001830">
    <property type="entry name" value="Glyco_trans_20"/>
</dbReference>
<dbReference type="NCBIfam" id="TIGR01484">
    <property type="entry name" value="HAD-SF-IIB"/>
    <property type="match status" value="1"/>
</dbReference>
<dbReference type="PANTHER" id="PTHR10788:SF106">
    <property type="entry name" value="BCDNA.GH08860"/>
    <property type="match status" value="1"/>
</dbReference>
<comment type="caution">
    <text evidence="9">The sequence shown here is derived from an EMBL/GenBank/DDBJ whole genome shotgun (WGS) entry which is preliminary data.</text>
</comment>
<protein>
    <recommendedName>
        <fullName evidence="8">Alpha,alpha-trehalose-phosphate synthase</fullName>
        <ecNumber evidence="8">2.4.1.15</ecNumber>
    </recommendedName>
</protein>
<comment type="similarity">
    <text evidence="3">Belongs to the glycosyltransferase 20 family.</text>
</comment>
<dbReference type="GO" id="GO:0005829">
    <property type="term" value="C:cytosol"/>
    <property type="evidence" value="ECO:0007669"/>
    <property type="project" value="TreeGrafter"/>
</dbReference>
<dbReference type="GO" id="GO:0004805">
    <property type="term" value="F:trehalose-phosphatase activity"/>
    <property type="evidence" value="ECO:0007669"/>
    <property type="project" value="TreeGrafter"/>
</dbReference>
<evidence type="ECO:0000256" key="7">
    <source>
        <dbReference type="ARBA" id="ARBA00048039"/>
    </source>
</evidence>
<comment type="catalytic activity">
    <reaction evidence="7">
        <text>D-glucose 6-phosphate + UDP-alpha-D-glucose = alpha,alpha-trehalose 6-phosphate + UDP + H(+)</text>
        <dbReference type="Rhea" id="RHEA:18889"/>
        <dbReference type="ChEBI" id="CHEBI:15378"/>
        <dbReference type="ChEBI" id="CHEBI:58223"/>
        <dbReference type="ChEBI" id="CHEBI:58429"/>
        <dbReference type="ChEBI" id="CHEBI:58885"/>
        <dbReference type="ChEBI" id="CHEBI:61548"/>
        <dbReference type="EC" id="2.4.1.15"/>
    </reaction>
</comment>
<dbReference type="NCBIfam" id="TIGR00685">
    <property type="entry name" value="T6PP"/>
    <property type="match status" value="1"/>
</dbReference>
<name>A0A4R3KY53_9SPHI</name>
<dbReference type="InterPro" id="IPR023214">
    <property type="entry name" value="HAD_sf"/>
</dbReference>
<dbReference type="CDD" id="cd01627">
    <property type="entry name" value="HAD_TPP"/>
    <property type="match status" value="1"/>
</dbReference>
<dbReference type="OrthoDB" id="9761633at2"/>
<evidence type="ECO:0000256" key="6">
    <source>
        <dbReference type="ARBA" id="ARBA00022679"/>
    </source>
</evidence>
<dbReference type="Gene3D" id="3.30.70.1020">
    <property type="entry name" value="Trehalose-6-phosphate phosphatase related protein, domain 2"/>
    <property type="match status" value="1"/>
</dbReference>
<comment type="similarity">
    <text evidence="2">In the C-terminal section; belongs to the trehalose phosphatase family.</text>
</comment>
<organism evidence="9 10">
    <name type="scientific">Anseongella ginsenosidimutans</name>
    <dbReference type="NCBI Taxonomy" id="496056"/>
    <lineage>
        <taxon>Bacteria</taxon>
        <taxon>Pseudomonadati</taxon>
        <taxon>Bacteroidota</taxon>
        <taxon>Sphingobacteriia</taxon>
        <taxon>Sphingobacteriales</taxon>
        <taxon>Sphingobacteriaceae</taxon>
        <taxon>Anseongella</taxon>
    </lineage>
</organism>
<comment type="subunit">
    <text evidence="4">Homotetramer.</text>
</comment>
<evidence type="ECO:0000313" key="9">
    <source>
        <dbReference type="EMBL" id="TCS89946.1"/>
    </source>
</evidence>
<gene>
    <name evidence="9" type="ORF">EDD80_101143</name>
</gene>
<dbReference type="SUPFAM" id="SSF56784">
    <property type="entry name" value="HAD-like"/>
    <property type="match status" value="1"/>
</dbReference>
<evidence type="ECO:0000256" key="4">
    <source>
        <dbReference type="ARBA" id="ARBA00011881"/>
    </source>
</evidence>
<dbReference type="NCBIfam" id="NF011071">
    <property type="entry name" value="PRK14501.1"/>
    <property type="match status" value="1"/>
</dbReference>
<evidence type="ECO:0000313" key="10">
    <source>
        <dbReference type="Proteomes" id="UP000295807"/>
    </source>
</evidence>
<dbReference type="NCBIfam" id="TIGR02400">
    <property type="entry name" value="trehalose_OtsA"/>
    <property type="match status" value="1"/>
</dbReference>
<dbReference type="Proteomes" id="UP000295807">
    <property type="component" value="Unassembled WGS sequence"/>
</dbReference>